<reference evidence="7" key="1">
    <citation type="submission" date="2014-01" db="EMBL/GenBank/DDBJ databases">
        <title>The Genome Sequence of Anopheles farauti FAR1 (V2).</title>
        <authorList>
            <consortium name="The Broad Institute Genomics Platform"/>
            <person name="Neafsey D.E."/>
            <person name="Besansky N."/>
            <person name="Howell P."/>
            <person name="Walton C."/>
            <person name="Young S.K."/>
            <person name="Zeng Q."/>
            <person name="Gargeya S."/>
            <person name="Fitzgerald M."/>
            <person name="Haas B."/>
            <person name="Abouelleil A."/>
            <person name="Allen A.W."/>
            <person name="Alvarado L."/>
            <person name="Arachchi H.M."/>
            <person name="Berlin A.M."/>
            <person name="Chapman S.B."/>
            <person name="Gainer-Dewar J."/>
            <person name="Goldberg J."/>
            <person name="Griggs A."/>
            <person name="Gujja S."/>
            <person name="Hansen M."/>
            <person name="Howarth C."/>
            <person name="Imamovic A."/>
            <person name="Ireland A."/>
            <person name="Larimer J."/>
            <person name="McCowan C."/>
            <person name="Murphy C."/>
            <person name="Pearson M."/>
            <person name="Poon T.W."/>
            <person name="Priest M."/>
            <person name="Roberts A."/>
            <person name="Saif S."/>
            <person name="Shea T."/>
            <person name="Sisk P."/>
            <person name="Sykes S."/>
            <person name="Wortman J."/>
            <person name="Nusbaum C."/>
            <person name="Birren B."/>
        </authorList>
    </citation>
    <scope>NUCLEOTIDE SEQUENCE [LARGE SCALE GENOMIC DNA]</scope>
    <source>
        <strain evidence="7">FAR1</strain>
    </source>
</reference>
<feature type="region of interest" description="Disordered" evidence="3">
    <location>
        <begin position="252"/>
        <end position="302"/>
    </location>
</feature>
<feature type="binding site" evidence="2">
    <location>
        <position position="40"/>
    </location>
    <ligand>
        <name>Zn(2+)</name>
        <dbReference type="ChEBI" id="CHEBI:29105"/>
    </ligand>
</feature>
<dbReference type="Pfam" id="PF07776">
    <property type="entry name" value="zf-AD"/>
    <property type="match status" value="1"/>
</dbReference>
<feature type="domain" description="C2H2-type" evidence="4">
    <location>
        <begin position="335"/>
        <end position="358"/>
    </location>
</feature>
<dbReference type="PROSITE" id="PS50157">
    <property type="entry name" value="ZINC_FINGER_C2H2_2"/>
    <property type="match status" value="2"/>
</dbReference>
<dbReference type="PANTHER" id="PTHR39942:SF1">
    <property type="entry name" value="BCDNA.LD26519-RELATED"/>
    <property type="match status" value="1"/>
</dbReference>
<dbReference type="PANTHER" id="PTHR39942">
    <property type="entry name" value="BCDNA.LD26519-RELATED"/>
    <property type="match status" value="1"/>
</dbReference>
<dbReference type="SMART" id="SM00355">
    <property type="entry name" value="ZnF_C2H2"/>
    <property type="match status" value="3"/>
</dbReference>
<dbReference type="SMART" id="SM00868">
    <property type="entry name" value="zf-AD"/>
    <property type="match status" value="1"/>
</dbReference>
<dbReference type="EMBL" id="AXCN02000067">
    <property type="status" value="NOT_ANNOTATED_CDS"/>
    <property type="molecule type" value="Genomic_DNA"/>
</dbReference>
<keyword evidence="2" id="KW-0862">Zinc</keyword>
<name>A0A182Q2E1_9DIPT</name>
<dbReference type="InterPro" id="IPR013087">
    <property type="entry name" value="Znf_C2H2_type"/>
</dbReference>
<dbReference type="Proteomes" id="UP000075886">
    <property type="component" value="Unassembled WGS sequence"/>
</dbReference>
<evidence type="ECO:0000313" key="6">
    <source>
        <dbReference type="EnsemblMetazoa" id="AFAF001728-PA"/>
    </source>
</evidence>
<dbReference type="SUPFAM" id="SSF57716">
    <property type="entry name" value="Glucocorticoid receptor-like (DNA-binding domain)"/>
    <property type="match status" value="1"/>
</dbReference>
<proteinExistence type="predicted"/>
<feature type="compositionally biased region" description="Basic residues" evidence="3">
    <location>
        <begin position="277"/>
        <end position="296"/>
    </location>
</feature>
<feature type="domain" description="C2H2-type" evidence="4">
    <location>
        <begin position="368"/>
        <end position="396"/>
    </location>
</feature>
<evidence type="ECO:0000259" key="5">
    <source>
        <dbReference type="PROSITE" id="PS51915"/>
    </source>
</evidence>
<dbReference type="PROSITE" id="PS00028">
    <property type="entry name" value="ZINC_FINGER_C2H2_1"/>
    <property type="match status" value="2"/>
</dbReference>
<dbReference type="InterPro" id="IPR012934">
    <property type="entry name" value="Znf_AD"/>
</dbReference>
<evidence type="ECO:0000313" key="7">
    <source>
        <dbReference type="Proteomes" id="UP000075886"/>
    </source>
</evidence>
<accession>A0A182Q2E1</accession>
<sequence length="405" mass="46150">MSEKSNQKWPAEDHPRRCNDDEIERGDECDPKFITQDFFCRLCASEGVIIHPLFPPGDNDPKDELVRMIEVLTSVHLTRVDDAGAVICDKCLQILDLFCKFREECLRQDVLIRTRRTLLGEVFAGQPQQLNQQPQQEAAFLPSIEAIKQENVEVTDDTTQPPIADGAEEIICTPTQLIESESCKEECDDLREKQQFLVTEEIAPATPVQGETILHHYDAIHDMTPILSCNIYNNSPNMTLHHPTASDLSISADAPEASQEEGIGTASNKRALSKPLSKTKHGRTSRYVKRKPKPNFKKPPPGCEQCPGENFATYYEYDQHMNRRHTWDKSNRSSLACDPCQMRFTKSYNLKRHMYEVHRELPHGLTVIPCEHCGELFLRGNILERHIVKVHRNVEKLRASAIPTT</sequence>
<organism evidence="6 7">
    <name type="scientific">Anopheles farauti</name>
    <dbReference type="NCBI Taxonomy" id="69004"/>
    <lineage>
        <taxon>Eukaryota</taxon>
        <taxon>Metazoa</taxon>
        <taxon>Ecdysozoa</taxon>
        <taxon>Arthropoda</taxon>
        <taxon>Hexapoda</taxon>
        <taxon>Insecta</taxon>
        <taxon>Pterygota</taxon>
        <taxon>Neoptera</taxon>
        <taxon>Endopterygota</taxon>
        <taxon>Diptera</taxon>
        <taxon>Nematocera</taxon>
        <taxon>Culicoidea</taxon>
        <taxon>Culicidae</taxon>
        <taxon>Anophelinae</taxon>
        <taxon>Anopheles</taxon>
    </lineage>
</organism>
<keyword evidence="7" id="KW-1185">Reference proteome</keyword>
<dbReference type="InterPro" id="IPR036236">
    <property type="entry name" value="Znf_C2H2_sf"/>
</dbReference>
<reference evidence="6" key="2">
    <citation type="submission" date="2020-05" db="UniProtKB">
        <authorList>
            <consortium name="EnsemblMetazoa"/>
        </authorList>
    </citation>
    <scope>IDENTIFICATION</scope>
    <source>
        <strain evidence="6">FAR1</strain>
    </source>
</reference>
<dbReference type="Gene3D" id="3.40.1800.20">
    <property type="match status" value="1"/>
</dbReference>
<dbReference type="GO" id="GO:0008270">
    <property type="term" value="F:zinc ion binding"/>
    <property type="evidence" value="ECO:0007669"/>
    <property type="project" value="UniProtKB-UniRule"/>
</dbReference>
<evidence type="ECO:0000259" key="4">
    <source>
        <dbReference type="PROSITE" id="PS50157"/>
    </source>
</evidence>
<dbReference type="STRING" id="69004.A0A182Q2E1"/>
<feature type="domain" description="ZAD" evidence="5">
    <location>
        <begin position="38"/>
        <end position="115"/>
    </location>
</feature>
<feature type="binding site" evidence="2">
    <location>
        <position position="43"/>
    </location>
    <ligand>
        <name>Zn(2+)</name>
        <dbReference type="ChEBI" id="CHEBI:29105"/>
    </ligand>
</feature>
<evidence type="ECO:0000256" key="2">
    <source>
        <dbReference type="PROSITE-ProRule" id="PRU01263"/>
    </source>
</evidence>
<dbReference type="EnsemblMetazoa" id="AFAF001728-RA">
    <property type="protein sequence ID" value="AFAF001728-PA"/>
    <property type="gene ID" value="AFAF001728"/>
</dbReference>
<feature type="binding site" evidence="2">
    <location>
        <position position="88"/>
    </location>
    <ligand>
        <name>Zn(2+)</name>
        <dbReference type="ChEBI" id="CHEBI:29105"/>
    </ligand>
</feature>
<dbReference type="PROSITE" id="PS51915">
    <property type="entry name" value="ZAD"/>
    <property type="match status" value="1"/>
</dbReference>
<dbReference type="GO" id="GO:0005634">
    <property type="term" value="C:nucleus"/>
    <property type="evidence" value="ECO:0007669"/>
    <property type="project" value="InterPro"/>
</dbReference>
<keyword evidence="2" id="KW-0479">Metal-binding</keyword>
<dbReference type="Gene3D" id="3.30.160.60">
    <property type="entry name" value="Classic Zinc Finger"/>
    <property type="match status" value="1"/>
</dbReference>
<dbReference type="SUPFAM" id="SSF57667">
    <property type="entry name" value="beta-beta-alpha zinc fingers"/>
    <property type="match status" value="1"/>
</dbReference>
<evidence type="ECO:0000256" key="3">
    <source>
        <dbReference type="SAM" id="MobiDB-lite"/>
    </source>
</evidence>
<protein>
    <recommendedName>
        <fullName evidence="8">ZAD domain-containing protein</fullName>
    </recommendedName>
</protein>
<feature type="binding site" evidence="2">
    <location>
        <position position="91"/>
    </location>
    <ligand>
        <name>Zn(2+)</name>
        <dbReference type="ChEBI" id="CHEBI:29105"/>
    </ligand>
</feature>
<dbReference type="VEuPathDB" id="VectorBase:AFAF001728"/>
<keyword evidence="1" id="KW-0863">Zinc-finger</keyword>
<evidence type="ECO:0000256" key="1">
    <source>
        <dbReference type="PROSITE-ProRule" id="PRU00042"/>
    </source>
</evidence>
<dbReference type="AlphaFoldDB" id="A0A182Q2E1"/>
<evidence type="ECO:0008006" key="8">
    <source>
        <dbReference type="Google" id="ProtNLM"/>
    </source>
</evidence>